<gene>
    <name evidence="8" type="ORF">NS354_06970</name>
</gene>
<sequence length="279" mass="30720">MMSALPIPNLPLSNGTAIPQLGAGVFLVEPGEAEGVVATALEVGYRHIDTASVYGNEAEVGRAVARSGIARDELFITTKLWNSDQTRAADAFAESLDRLALDRVDLYLIHWPQPMFGEALGAWKSLIEIAESGRASAIGVSNFEIADLQQLMDETGVVPAVNQIELHPLHQRRELVEFCTQHGIAIEAWGPLAQGKSDLFERPELLEIAQKHGKSPAQVVLRWHVQQDRIVFPKTVRRERMIENAELFDFALDADELAAIDAYEAGTNFGPDPRTFDAR</sequence>
<dbReference type="GO" id="GO:0016616">
    <property type="term" value="F:oxidoreductase activity, acting on the CH-OH group of donors, NAD or NADP as acceptor"/>
    <property type="evidence" value="ECO:0007669"/>
    <property type="project" value="UniProtKB-ARBA"/>
</dbReference>
<proteinExistence type="inferred from homology"/>
<evidence type="ECO:0000313" key="9">
    <source>
        <dbReference type="Proteomes" id="UP000070810"/>
    </source>
</evidence>
<organism evidence="8 9">
    <name type="scientific">Leucobacter chromiiresistens</name>
    <dbReference type="NCBI Taxonomy" id="1079994"/>
    <lineage>
        <taxon>Bacteria</taxon>
        <taxon>Bacillati</taxon>
        <taxon>Actinomycetota</taxon>
        <taxon>Actinomycetes</taxon>
        <taxon>Micrococcales</taxon>
        <taxon>Microbacteriaceae</taxon>
        <taxon>Leucobacter</taxon>
    </lineage>
</organism>
<dbReference type="PANTHER" id="PTHR43827:SF3">
    <property type="entry name" value="NADP-DEPENDENT OXIDOREDUCTASE DOMAIN-CONTAINING PROTEIN"/>
    <property type="match status" value="1"/>
</dbReference>
<protein>
    <submittedName>
        <fullName evidence="8">2,5-diketo-D-gluconic acid reductase</fullName>
    </submittedName>
</protein>
<dbReference type="PANTHER" id="PTHR43827">
    <property type="entry name" value="2,5-DIKETO-D-GLUCONIC ACID REDUCTASE"/>
    <property type="match status" value="1"/>
</dbReference>
<dbReference type="PIRSF" id="PIRSF000097">
    <property type="entry name" value="AKR"/>
    <property type="match status" value="1"/>
</dbReference>
<dbReference type="SUPFAM" id="SSF51430">
    <property type="entry name" value="NAD(P)-linked oxidoreductase"/>
    <property type="match status" value="1"/>
</dbReference>
<evidence type="ECO:0000256" key="2">
    <source>
        <dbReference type="ARBA" id="ARBA00022857"/>
    </source>
</evidence>
<dbReference type="Proteomes" id="UP000070810">
    <property type="component" value="Unassembled WGS sequence"/>
</dbReference>
<reference evidence="8 9" key="1">
    <citation type="journal article" date="2016" name="Front. Microbiol.">
        <title>Genomic Resource of Rice Seed Associated Bacteria.</title>
        <authorList>
            <person name="Midha S."/>
            <person name="Bansal K."/>
            <person name="Sharma S."/>
            <person name="Kumar N."/>
            <person name="Patil P.P."/>
            <person name="Chaudhry V."/>
            <person name="Patil P.B."/>
        </authorList>
    </citation>
    <scope>NUCLEOTIDE SEQUENCE [LARGE SCALE GENOMIC DNA]</scope>
    <source>
        <strain evidence="8 9">NS354</strain>
    </source>
</reference>
<evidence type="ECO:0000256" key="1">
    <source>
        <dbReference type="ARBA" id="ARBA00007905"/>
    </source>
</evidence>
<comment type="caution">
    <text evidence="8">The sequence shown here is derived from an EMBL/GenBank/DDBJ whole genome shotgun (WGS) entry which is preliminary data.</text>
</comment>
<dbReference type="PROSITE" id="PS00798">
    <property type="entry name" value="ALDOKETO_REDUCTASE_1"/>
    <property type="match status" value="1"/>
</dbReference>
<keyword evidence="9" id="KW-1185">Reference proteome</keyword>
<evidence type="ECO:0000313" key="8">
    <source>
        <dbReference type="EMBL" id="KTR85976.1"/>
    </source>
</evidence>
<dbReference type="InterPro" id="IPR020471">
    <property type="entry name" value="AKR"/>
</dbReference>
<dbReference type="OrthoDB" id="9804790at2"/>
<dbReference type="InterPro" id="IPR023210">
    <property type="entry name" value="NADP_OxRdtase_dom"/>
</dbReference>
<evidence type="ECO:0000256" key="5">
    <source>
        <dbReference type="PIRSR" id="PIRSR000097-2"/>
    </source>
</evidence>
<keyword evidence="2" id="KW-0521">NADP</keyword>
<dbReference type="Gene3D" id="3.20.20.100">
    <property type="entry name" value="NADP-dependent oxidoreductase domain"/>
    <property type="match status" value="1"/>
</dbReference>
<dbReference type="FunFam" id="3.20.20.100:FF:000015">
    <property type="entry name" value="Oxidoreductase, aldo/keto reductase family"/>
    <property type="match status" value="1"/>
</dbReference>
<dbReference type="AlphaFoldDB" id="A0A147EN99"/>
<dbReference type="PRINTS" id="PR00069">
    <property type="entry name" value="ALDKETRDTASE"/>
</dbReference>
<evidence type="ECO:0000256" key="6">
    <source>
        <dbReference type="PIRSR" id="PIRSR000097-3"/>
    </source>
</evidence>
<accession>A0A147EN99</accession>
<name>A0A147EN99_9MICO</name>
<feature type="site" description="Lowers pKa of active site Tyr" evidence="6">
    <location>
        <position position="79"/>
    </location>
</feature>
<keyword evidence="3" id="KW-0560">Oxidoreductase</keyword>
<evidence type="ECO:0000259" key="7">
    <source>
        <dbReference type="Pfam" id="PF00248"/>
    </source>
</evidence>
<evidence type="ECO:0000256" key="3">
    <source>
        <dbReference type="ARBA" id="ARBA00023002"/>
    </source>
</evidence>
<dbReference type="Pfam" id="PF00248">
    <property type="entry name" value="Aldo_ket_red"/>
    <property type="match status" value="1"/>
</dbReference>
<dbReference type="EMBL" id="LDRK01000033">
    <property type="protein sequence ID" value="KTR85976.1"/>
    <property type="molecule type" value="Genomic_DNA"/>
</dbReference>
<comment type="similarity">
    <text evidence="1">Belongs to the aldo/keto reductase family.</text>
</comment>
<dbReference type="InterPro" id="IPR036812">
    <property type="entry name" value="NAD(P)_OxRdtase_dom_sf"/>
</dbReference>
<dbReference type="InterPro" id="IPR018170">
    <property type="entry name" value="Aldo/ket_reductase_CS"/>
</dbReference>
<evidence type="ECO:0000256" key="4">
    <source>
        <dbReference type="PIRSR" id="PIRSR000097-1"/>
    </source>
</evidence>
<feature type="domain" description="NADP-dependent oxidoreductase" evidence="7">
    <location>
        <begin position="29"/>
        <end position="263"/>
    </location>
</feature>
<feature type="active site" description="Proton donor" evidence="4">
    <location>
        <position position="54"/>
    </location>
</feature>
<dbReference type="PATRIC" id="fig|1079994.3.peg.1512"/>
<dbReference type="RefSeq" id="WP_058593848.1">
    <property type="nucleotide sequence ID" value="NZ_LDRK01000033.1"/>
</dbReference>
<feature type="binding site" evidence="5">
    <location>
        <position position="110"/>
    </location>
    <ligand>
        <name>substrate</name>
    </ligand>
</feature>